<dbReference type="InterPro" id="IPR016035">
    <property type="entry name" value="Acyl_Trfase/lysoPLipase"/>
</dbReference>
<dbReference type="GO" id="GO:0046486">
    <property type="term" value="P:glycerolipid metabolic process"/>
    <property type="evidence" value="ECO:0007669"/>
    <property type="project" value="UniProtKB-ARBA"/>
</dbReference>
<organism evidence="7 8">
    <name type="scientific">Bombardia bombarda</name>
    <dbReference type="NCBI Taxonomy" id="252184"/>
    <lineage>
        <taxon>Eukaryota</taxon>
        <taxon>Fungi</taxon>
        <taxon>Dikarya</taxon>
        <taxon>Ascomycota</taxon>
        <taxon>Pezizomycotina</taxon>
        <taxon>Sordariomycetes</taxon>
        <taxon>Sordariomycetidae</taxon>
        <taxon>Sordariales</taxon>
        <taxon>Lasiosphaeriaceae</taxon>
        <taxon>Bombardia</taxon>
    </lineage>
</organism>
<keyword evidence="1 4" id="KW-0378">Hydrolase</keyword>
<keyword evidence="7" id="KW-0808">Transferase</keyword>
<comment type="caution">
    <text evidence="4">Lacks conserved residue(s) required for the propagation of feature annotation.</text>
</comment>
<dbReference type="GO" id="GO:0016020">
    <property type="term" value="C:membrane"/>
    <property type="evidence" value="ECO:0007669"/>
    <property type="project" value="TreeGrafter"/>
</dbReference>
<feature type="short sequence motif" description="GXSXG" evidence="4">
    <location>
        <begin position="124"/>
        <end position="128"/>
    </location>
</feature>
<feature type="active site" description="Proton acceptor" evidence="4">
    <location>
        <position position="288"/>
    </location>
</feature>
<dbReference type="SUPFAM" id="SSF52151">
    <property type="entry name" value="FabD/lysophospholipase-like"/>
    <property type="match status" value="1"/>
</dbReference>
<comment type="caution">
    <text evidence="7">The sequence shown here is derived from an EMBL/GenBank/DDBJ whole genome shotgun (WGS) entry which is preliminary data.</text>
</comment>
<feature type="compositionally biased region" description="Basic and acidic residues" evidence="5">
    <location>
        <begin position="16"/>
        <end position="26"/>
    </location>
</feature>
<evidence type="ECO:0000256" key="2">
    <source>
        <dbReference type="ARBA" id="ARBA00022963"/>
    </source>
</evidence>
<keyword evidence="3 4" id="KW-0443">Lipid metabolism</keyword>
<dbReference type="AlphaFoldDB" id="A0AA39XP01"/>
<evidence type="ECO:0000256" key="1">
    <source>
        <dbReference type="ARBA" id="ARBA00022801"/>
    </source>
</evidence>
<keyword evidence="2 4" id="KW-0442">Lipid degradation</keyword>
<feature type="active site" description="Nucleophile" evidence="4">
    <location>
        <position position="126"/>
    </location>
</feature>
<gene>
    <name evidence="7" type="ORF">B0T17DRAFT_651485</name>
</gene>
<feature type="domain" description="PNPLA" evidence="6">
    <location>
        <begin position="46"/>
        <end position="303"/>
    </location>
</feature>
<feature type="short sequence motif" description="GXGXXG" evidence="4">
    <location>
        <begin position="50"/>
        <end position="55"/>
    </location>
</feature>
<sequence length="572" mass="63936">MASSTSGNNQDISENGTDHDGVDDSRAMSNEPLTADQNAWSLFNTLCFDGGGIRGIFSLLVLKKLMECIKNEEARQSTGNGEQPVTSSFSLCDQPSSVSHIRIGQGEEQPQQYLPCHYFDLMCGTSTGGLIAIMLSRLRMPVKDCLEEYKRLGGFVFGAPRYVHGVGLLGFAGVSREKFDTEKLELAIRDVLHRRGEISTGSPSGMLFQTQRGLCRCFVIANYRQSMFHEGDRFILRSYQLRDATKDHGIRTKPLNAKHRASIAVWKVARATTAAPHYFKPLKIYLDDGDVIKEGDREVSGLDNGGVLKRRLRSASKHISFFKRNDIARPTELIAGDIQNIREYGQFTDGGFGGSVLPANNPSQEALEEIGFLKRKHQRVGTFVSIGTARGIPKTKIGQTIGDSARNAFDQASEVRGPHVHMVAAARAKQGMHEFDYFRLDSEDGLDGLEMDNWMPQNSGDTTIERIESAFEQWLAAEGTTTSLEQCAKKLVETRRKRSQDRSMWDRYAIGKYFVCSLENCTKDSDETWNYSKSFEHHLRSDHNITDETKVQDLLESCQVSGWTYKPPPTLA</sequence>
<evidence type="ECO:0000256" key="4">
    <source>
        <dbReference type="PROSITE-ProRule" id="PRU01161"/>
    </source>
</evidence>
<evidence type="ECO:0000259" key="6">
    <source>
        <dbReference type="PROSITE" id="PS51635"/>
    </source>
</evidence>
<dbReference type="GO" id="GO:0047499">
    <property type="term" value="F:calcium-independent phospholipase A2 activity"/>
    <property type="evidence" value="ECO:0007669"/>
    <property type="project" value="TreeGrafter"/>
</dbReference>
<proteinExistence type="predicted"/>
<feature type="compositionally biased region" description="Polar residues" evidence="5">
    <location>
        <begin position="1"/>
        <end position="15"/>
    </location>
</feature>
<dbReference type="Gene3D" id="3.40.1090.10">
    <property type="entry name" value="Cytosolic phospholipase A2 catalytic domain"/>
    <property type="match status" value="1"/>
</dbReference>
<dbReference type="PROSITE" id="PS51635">
    <property type="entry name" value="PNPLA"/>
    <property type="match status" value="1"/>
</dbReference>
<evidence type="ECO:0000313" key="7">
    <source>
        <dbReference type="EMBL" id="KAK0636777.1"/>
    </source>
</evidence>
<dbReference type="Pfam" id="PF01734">
    <property type="entry name" value="Patatin"/>
    <property type="match status" value="1"/>
</dbReference>
<dbReference type="Proteomes" id="UP001174934">
    <property type="component" value="Unassembled WGS sequence"/>
</dbReference>
<reference evidence="7" key="1">
    <citation type="submission" date="2023-06" db="EMBL/GenBank/DDBJ databases">
        <title>Genome-scale phylogeny and comparative genomics of the fungal order Sordariales.</title>
        <authorList>
            <consortium name="Lawrence Berkeley National Laboratory"/>
            <person name="Hensen N."/>
            <person name="Bonometti L."/>
            <person name="Westerberg I."/>
            <person name="Brannstrom I.O."/>
            <person name="Guillou S."/>
            <person name="Cros-Aarteil S."/>
            <person name="Calhoun S."/>
            <person name="Haridas S."/>
            <person name="Kuo A."/>
            <person name="Mondo S."/>
            <person name="Pangilinan J."/>
            <person name="Riley R."/>
            <person name="LaButti K."/>
            <person name="Andreopoulos B."/>
            <person name="Lipzen A."/>
            <person name="Chen C."/>
            <person name="Yanf M."/>
            <person name="Daum C."/>
            <person name="Ng V."/>
            <person name="Clum A."/>
            <person name="Steindorff A."/>
            <person name="Ohm R."/>
            <person name="Martin F."/>
            <person name="Silar P."/>
            <person name="Natvig D."/>
            <person name="Lalanne C."/>
            <person name="Gautier V."/>
            <person name="Ament-velasquez S.L."/>
            <person name="Kruys A."/>
            <person name="Hutchinson M.I."/>
            <person name="Powell A.J."/>
            <person name="Barry K."/>
            <person name="Miller A.N."/>
            <person name="Grigoriev I.V."/>
            <person name="Debuchy R."/>
            <person name="Gladieux P."/>
            <person name="Thoren M.H."/>
            <person name="Johannesson H."/>
        </authorList>
    </citation>
    <scope>NUCLEOTIDE SEQUENCE</scope>
    <source>
        <strain evidence="7">SMH3391-2</strain>
    </source>
</reference>
<evidence type="ECO:0000256" key="5">
    <source>
        <dbReference type="SAM" id="MobiDB-lite"/>
    </source>
</evidence>
<evidence type="ECO:0000256" key="3">
    <source>
        <dbReference type="ARBA" id="ARBA00023098"/>
    </source>
</evidence>
<name>A0AA39XP01_9PEZI</name>
<feature type="region of interest" description="Disordered" evidence="5">
    <location>
        <begin position="1"/>
        <end position="29"/>
    </location>
</feature>
<dbReference type="PANTHER" id="PTHR24185:SF1">
    <property type="entry name" value="CALCIUM-INDEPENDENT PHOSPHOLIPASE A2-GAMMA"/>
    <property type="match status" value="1"/>
</dbReference>
<dbReference type="GO" id="GO:0016042">
    <property type="term" value="P:lipid catabolic process"/>
    <property type="evidence" value="ECO:0007669"/>
    <property type="project" value="UniProtKB-UniRule"/>
</dbReference>
<dbReference type="GO" id="GO:0019369">
    <property type="term" value="P:arachidonate metabolic process"/>
    <property type="evidence" value="ECO:0007669"/>
    <property type="project" value="TreeGrafter"/>
</dbReference>
<dbReference type="EMBL" id="JAULSR010000001">
    <property type="protein sequence ID" value="KAK0636777.1"/>
    <property type="molecule type" value="Genomic_DNA"/>
</dbReference>
<keyword evidence="8" id="KW-1185">Reference proteome</keyword>
<protein>
    <submittedName>
        <fullName evidence="7">Acyl transferase/acyl hydrolase/lysophospholipase</fullName>
    </submittedName>
</protein>
<accession>A0AA39XP01</accession>
<dbReference type="InterPro" id="IPR002641">
    <property type="entry name" value="PNPLA_dom"/>
</dbReference>
<dbReference type="PANTHER" id="PTHR24185">
    <property type="entry name" value="CALCIUM-INDEPENDENT PHOSPHOLIPASE A2-GAMMA"/>
    <property type="match status" value="1"/>
</dbReference>
<dbReference type="GO" id="GO:0016740">
    <property type="term" value="F:transferase activity"/>
    <property type="evidence" value="ECO:0007669"/>
    <property type="project" value="UniProtKB-KW"/>
</dbReference>
<evidence type="ECO:0000313" key="8">
    <source>
        <dbReference type="Proteomes" id="UP001174934"/>
    </source>
</evidence>